<proteinExistence type="predicted"/>
<feature type="transmembrane region" description="Helical" evidence="11">
    <location>
        <begin position="327"/>
        <end position="357"/>
    </location>
</feature>
<keyword evidence="8 11" id="KW-0472">Membrane</keyword>
<evidence type="ECO:0000256" key="10">
    <source>
        <dbReference type="ARBA" id="ARBA00035686"/>
    </source>
</evidence>
<keyword evidence="2" id="KW-0813">Transport</keyword>
<keyword evidence="3" id="KW-1003">Cell membrane</keyword>
<evidence type="ECO:0000256" key="5">
    <source>
        <dbReference type="ARBA" id="ARBA00022597"/>
    </source>
</evidence>
<dbReference type="PANTHER" id="PTHR32196">
    <property type="entry name" value="ABC TRANSPORTER PERMEASE PROTEIN YPHD-RELATED-RELATED"/>
    <property type="match status" value="1"/>
</dbReference>
<name>A9KQP8_LACP7</name>
<gene>
    <name evidence="12" type="ordered locus">Cphy_1587</name>
</gene>
<evidence type="ECO:0000256" key="11">
    <source>
        <dbReference type="SAM" id="Phobius"/>
    </source>
</evidence>
<keyword evidence="5" id="KW-0762">Sugar transport</keyword>
<dbReference type="GO" id="GO:0005886">
    <property type="term" value="C:plasma membrane"/>
    <property type="evidence" value="ECO:0007669"/>
    <property type="project" value="UniProtKB-SubCell"/>
</dbReference>
<dbReference type="CDD" id="cd06579">
    <property type="entry name" value="TM_PBP1_transp_AraH_like"/>
    <property type="match status" value="1"/>
</dbReference>
<dbReference type="STRING" id="357809.Cphy_1587"/>
<comment type="function">
    <text evidence="9">Part of the binding-protein-dependent transport system for D-xylose. Probably responsible for the translocation of the substrate across the membrane.</text>
</comment>
<feature type="transmembrane region" description="Helical" evidence="11">
    <location>
        <begin position="93"/>
        <end position="117"/>
    </location>
</feature>
<keyword evidence="4" id="KW-0997">Cell inner membrane</keyword>
<keyword evidence="13" id="KW-1185">Reference proteome</keyword>
<evidence type="ECO:0000256" key="2">
    <source>
        <dbReference type="ARBA" id="ARBA00022448"/>
    </source>
</evidence>
<dbReference type="PANTHER" id="PTHR32196:SF32">
    <property type="entry name" value="XYLOSE TRANSPORT SYSTEM PERMEASE PROTEIN XYLH"/>
    <property type="match status" value="1"/>
</dbReference>
<dbReference type="GO" id="GO:0022857">
    <property type="term" value="F:transmembrane transporter activity"/>
    <property type="evidence" value="ECO:0007669"/>
    <property type="project" value="InterPro"/>
</dbReference>
<feature type="transmembrane region" description="Helical" evidence="11">
    <location>
        <begin position="213"/>
        <end position="231"/>
    </location>
</feature>
<evidence type="ECO:0000256" key="9">
    <source>
        <dbReference type="ARBA" id="ARBA00035611"/>
    </source>
</evidence>
<evidence type="ECO:0000256" key="1">
    <source>
        <dbReference type="ARBA" id="ARBA00004651"/>
    </source>
</evidence>
<organism evidence="12 13">
    <name type="scientific">Lachnoclostridium phytofermentans (strain ATCC 700394 / DSM 18823 / ISDg)</name>
    <name type="common">Clostridium phytofermentans</name>
    <dbReference type="NCBI Taxonomy" id="357809"/>
    <lineage>
        <taxon>Bacteria</taxon>
        <taxon>Bacillati</taxon>
        <taxon>Bacillota</taxon>
        <taxon>Clostridia</taxon>
        <taxon>Lachnospirales</taxon>
        <taxon>Lachnospiraceae</taxon>
    </lineage>
</organism>
<evidence type="ECO:0000313" key="13">
    <source>
        <dbReference type="Proteomes" id="UP000000370"/>
    </source>
</evidence>
<dbReference type="RefSeq" id="WP_012199615.1">
    <property type="nucleotide sequence ID" value="NC_010001.1"/>
</dbReference>
<evidence type="ECO:0000256" key="4">
    <source>
        <dbReference type="ARBA" id="ARBA00022519"/>
    </source>
</evidence>
<dbReference type="NCBIfam" id="NF040906">
    <property type="entry name" value="GguB"/>
    <property type="match status" value="1"/>
</dbReference>
<dbReference type="InterPro" id="IPR001851">
    <property type="entry name" value="ABC_transp_permease"/>
</dbReference>
<dbReference type="Pfam" id="PF02653">
    <property type="entry name" value="BPD_transp_2"/>
    <property type="match status" value="1"/>
</dbReference>
<reference evidence="13" key="1">
    <citation type="submission" date="2007-11" db="EMBL/GenBank/DDBJ databases">
        <title>Complete genome sequence of Clostridium phytofermentans ISDg.</title>
        <authorList>
            <person name="Leschine S.B."/>
            <person name="Warnick T.A."/>
            <person name="Blanchard J.L."/>
            <person name="Schnell D.J."/>
            <person name="Petit E.L."/>
            <person name="LaTouf W.G."/>
            <person name="Copeland A."/>
            <person name="Lucas S."/>
            <person name="Lapidus A."/>
            <person name="Barry K."/>
            <person name="Glavina del Rio T."/>
            <person name="Dalin E."/>
            <person name="Tice H."/>
            <person name="Pitluck S."/>
            <person name="Kiss H."/>
            <person name="Brettin T."/>
            <person name="Bruce D."/>
            <person name="Detter J.C."/>
            <person name="Han C."/>
            <person name="Kuske C."/>
            <person name="Schmutz J."/>
            <person name="Larimer F."/>
            <person name="Land M."/>
            <person name="Hauser L."/>
            <person name="Kyrpides N."/>
            <person name="Kim E.A."/>
            <person name="Richardson P."/>
        </authorList>
    </citation>
    <scope>NUCLEOTIDE SEQUENCE [LARGE SCALE GENOMIC DNA]</scope>
    <source>
        <strain evidence="13">ATCC 700394 / DSM 18823 / ISDg</strain>
    </source>
</reference>
<evidence type="ECO:0000256" key="7">
    <source>
        <dbReference type="ARBA" id="ARBA00022989"/>
    </source>
</evidence>
<protein>
    <recommendedName>
        <fullName evidence="10">Xylose transport system permease protein XylH</fullName>
    </recommendedName>
</protein>
<dbReference type="eggNOG" id="COG4214">
    <property type="taxonomic scope" value="Bacteria"/>
</dbReference>
<dbReference type="OrthoDB" id="9813906at2"/>
<evidence type="ECO:0000256" key="6">
    <source>
        <dbReference type="ARBA" id="ARBA00022692"/>
    </source>
</evidence>
<evidence type="ECO:0000313" key="12">
    <source>
        <dbReference type="EMBL" id="ABX41961.1"/>
    </source>
</evidence>
<dbReference type="EMBL" id="CP000885">
    <property type="protein sequence ID" value="ABX41961.1"/>
    <property type="molecule type" value="Genomic_DNA"/>
</dbReference>
<feature type="transmembrane region" description="Helical" evidence="11">
    <location>
        <begin position="174"/>
        <end position="192"/>
    </location>
</feature>
<feature type="transmembrane region" description="Helical" evidence="11">
    <location>
        <begin position="48"/>
        <end position="81"/>
    </location>
</feature>
<dbReference type="Proteomes" id="UP000000370">
    <property type="component" value="Chromosome"/>
</dbReference>
<dbReference type="KEGG" id="cpy:Cphy_1587"/>
<feature type="transmembrane region" description="Helical" evidence="11">
    <location>
        <begin position="284"/>
        <end position="307"/>
    </location>
</feature>
<keyword evidence="12" id="KW-0378">Hydrolase</keyword>
<evidence type="ECO:0000256" key="3">
    <source>
        <dbReference type="ARBA" id="ARBA00022475"/>
    </source>
</evidence>
<keyword evidence="7 11" id="KW-1133">Transmembrane helix</keyword>
<comment type="subcellular location">
    <subcellularLocation>
        <location evidence="1">Cell membrane</location>
        <topology evidence="1">Multi-pass membrane protein</topology>
    </subcellularLocation>
</comment>
<feature type="transmembrane region" description="Helical" evidence="11">
    <location>
        <begin position="12"/>
        <end position="28"/>
    </location>
</feature>
<dbReference type="GO" id="GO:0016787">
    <property type="term" value="F:hydrolase activity"/>
    <property type="evidence" value="ECO:0007669"/>
    <property type="project" value="UniProtKB-KW"/>
</dbReference>
<dbReference type="AlphaFoldDB" id="A9KQP8"/>
<evidence type="ECO:0000256" key="8">
    <source>
        <dbReference type="ARBA" id="ARBA00023136"/>
    </source>
</evidence>
<dbReference type="HOGENOM" id="CLU_028880_2_0_9"/>
<keyword evidence="6 11" id="KW-0812">Transmembrane</keyword>
<feature type="transmembrane region" description="Helical" evidence="11">
    <location>
        <begin position="237"/>
        <end position="254"/>
    </location>
</feature>
<accession>A9KQP8</accession>
<sequence>MDKEKVMNFTKKYTMIIALVLVTMFFFIKTGGKVLWPQNVSNLVSQNAYVFVLASGMLFCILTGGNIDLSIGSVVCFVGSIGATMMETKGLNFVVSIIIMISFGLLIGAWQGFWIAYVRIPPFIVTLAGMLVFRGLSNIVLQGLTVPLTNQTYIKLFGGGAECYVPDIFGMKGFNLTCMLFGILICIIYILLQCKSRINKTRKGYETEPLHTMLLKVIVICLTILAFFFRLSQYEGIPTALIWVLIVVLVYGYISSKTTVGRHFYAVGGNEKATRLSGINTNRVYFLAYLNMGFLSAIAGMLTIARLTSAQPTYGANYEMDAIGACFIGGASAYGGIGTIPGVIVGAVLMGVINLGMSIMSVDANYQKVVKGLVLLAAVIFDVVSKRSERKA</sequence>